<reference evidence="4 5" key="1">
    <citation type="submission" date="2020-08" db="EMBL/GenBank/DDBJ databases">
        <title>Genomic Encyclopedia of Type Strains, Phase IV (KMG-IV): sequencing the most valuable type-strain genomes for metagenomic binning, comparative biology and taxonomic classification.</title>
        <authorList>
            <person name="Goeker M."/>
        </authorList>
    </citation>
    <scope>NUCLEOTIDE SEQUENCE [LARGE SCALE GENOMIC DNA]</scope>
    <source>
        <strain evidence="4 5">DSM 103377</strain>
    </source>
</reference>
<dbReference type="PANTHER" id="PTHR43626:SF4">
    <property type="entry name" value="GCN5-RELATED N-ACETYLTRANSFERASE 2, CHLOROPLASTIC"/>
    <property type="match status" value="1"/>
</dbReference>
<dbReference type="GO" id="GO:0005840">
    <property type="term" value="C:ribosome"/>
    <property type="evidence" value="ECO:0007669"/>
    <property type="project" value="UniProtKB-KW"/>
</dbReference>
<dbReference type="Gene3D" id="3.40.630.30">
    <property type="match status" value="1"/>
</dbReference>
<keyword evidence="2" id="KW-0012">Acyltransferase</keyword>
<keyword evidence="5" id="KW-1185">Reference proteome</keyword>
<gene>
    <name evidence="4" type="ORF">FHS89_001207</name>
</gene>
<feature type="domain" description="N-acetyltransferase" evidence="3">
    <location>
        <begin position="1"/>
        <end position="134"/>
    </location>
</feature>
<dbReference type="InterPro" id="IPR016181">
    <property type="entry name" value="Acyl_CoA_acyltransferase"/>
</dbReference>
<dbReference type="InterPro" id="IPR045039">
    <property type="entry name" value="NSI-like"/>
</dbReference>
<proteinExistence type="predicted"/>
<evidence type="ECO:0000256" key="1">
    <source>
        <dbReference type="ARBA" id="ARBA00022679"/>
    </source>
</evidence>
<sequence>MILSDRRPSAAEAASLRSVTGWGAVDEAALARSLAASPHCLSAWDGARLIGMVRTVGDGVMYLYVQDLIVDPAHRGQGIAEALMERLMRTIRAEAPAGLTVGLMAVAGLEPFYARHGFAARPEGRYGAGMTLFL</sequence>
<evidence type="ECO:0000256" key="2">
    <source>
        <dbReference type="ARBA" id="ARBA00023315"/>
    </source>
</evidence>
<dbReference type="GO" id="GO:0005737">
    <property type="term" value="C:cytoplasm"/>
    <property type="evidence" value="ECO:0007669"/>
    <property type="project" value="TreeGrafter"/>
</dbReference>
<keyword evidence="4" id="KW-0687">Ribonucleoprotein</keyword>
<dbReference type="Pfam" id="PF13673">
    <property type="entry name" value="Acetyltransf_10"/>
    <property type="match status" value="1"/>
</dbReference>
<dbReference type="CDD" id="cd04301">
    <property type="entry name" value="NAT_SF"/>
    <property type="match status" value="1"/>
</dbReference>
<accession>A0A840X3E9</accession>
<dbReference type="PROSITE" id="PS51186">
    <property type="entry name" value="GNAT"/>
    <property type="match status" value="1"/>
</dbReference>
<dbReference type="SUPFAM" id="SSF55729">
    <property type="entry name" value="Acyl-CoA N-acyltransferases (Nat)"/>
    <property type="match status" value="1"/>
</dbReference>
<comment type="caution">
    <text evidence="4">The sequence shown here is derived from an EMBL/GenBank/DDBJ whole genome shotgun (WGS) entry which is preliminary data.</text>
</comment>
<protein>
    <submittedName>
        <fullName evidence="4">Ribosomal protein S18 acetylase RimI-like enzyme</fullName>
    </submittedName>
</protein>
<keyword evidence="4" id="KW-0689">Ribosomal protein</keyword>
<evidence type="ECO:0000313" key="5">
    <source>
        <dbReference type="Proteomes" id="UP000553766"/>
    </source>
</evidence>
<dbReference type="EMBL" id="JACIJS010000003">
    <property type="protein sequence ID" value="MBB5515197.1"/>
    <property type="molecule type" value="Genomic_DNA"/>
</dbReference>
<keyword evidence="1" id="KW-0808">Transferase</keyword>
<dbReference type="GO" id="GO:0008080">
    <property type="term" value="F:N-acetyltransferase activity"/>
    <property type="evidence" value="ECO:0007669"/>
    <property type="project" value="InterPro"/>
</dbReference>
<evidence type="ECO:0000313" key="4">
    <source>
        <dbReference type="EMBL" id="MBB5515197.1"/>
    </source>
</evidence>
<name>A0A840X3E9_9RHOB</name>
<dbReference type="RefSeq" id="WP_184009546.1">
    <property type="nucleotide sequence ID" value="NZ_JACIJS010000003.1"/>
</dbReference>
<dbReference type="InterPro" id="IPR000182">
    <property type="entry name" value="GNAT_dom"/>
</dbReference>
<dbReference type="PANTHER" id="PTHR43626">
    <property type="entry name" value="ACYL-COA N-ACYLTRANSFERASE"/>
    <property type="match status" value="1"/>
</dbReference>
<organism evidence="4 5">
    <name type="scientific">Rubricella aquisinus</name>
    <dbReference type="NCBI Taxonomy" id="2028108"/>
    <lineage>
        <taxon>Bacteria</taxon>
        <taxon>Pseudomonadati</taxon>
        <taxon>Pseudomonadota</taxon>
        <taxon>Alphaproteobacteria</taxon>
        <taxon>Rhodobacterales</taxon>
        <taxon>Paracoccaceae</taxon>
        <taxon>Rubricella</taxon>
    </lineage>
</organism>
<dbReference type="AlphaFoldDB" id="A0A840X3E9"/>
<dbReference type="Proteomes" id="UP000553766">
    <property type="component" value="Unassembled WGS sequence"/>
</dbReference>
<evidence type="ECO:0000259" key="3">
    <source>
        <dbReference type="PROSITE" id="PS51186"/>
    </source>
</evidence>